<name>A0AAX2AEM2_9BACT</name>
<reference evidence="1 2" key="1">
    <citation type="submission" date="2017-09" db="EMBL/GenBank/DDBJ databases">
        <title>Genomics of the genus Arcobacter.</title>
        <authorList>
            <person name="Perez-Cataluna A."/>
            <person name="Figueras M.J."/>
            <person name="Salas-Masso N."/>
        </authorList>
    </citation>
    <scope>NUCLEOTIDE SEQUENCE [LARGE SCALE GENOMIC DNA]</scope>
    <source>
        <strain evidence="1 2">CECT 7386</strain>
    </source>
</reference>
<keyword evidence="2" id="KW-1185">Reference proteome</keyword>
<dbReference type="AlphaFoldDB" id="A0AAX2AEM2"/>
<dbReference type="EMBL" id="NXID01000076">
    <property type="protein sequence ID" value="RXK12867.1"/>
    <property type="molecule type" value="Genomic_DNA"/>
</dbReference>
<proteinExistence type="predicted"/>
<dbReference type="KEGG" id="amyt:AMYT_a0035"/>
<evidence type="ECO:0000313" key="2">
    <source>
        <dbReference type="Proteomes" id="UP000290092"/>
    </source>
</evidence>
<comment type="caution">
    <text evidence="1">The sequence shown here is derived from an EMBL/GenBank/DDBJ whole genome shotgun (WGS) entry which is preliminary data.</text>
</comment>
<accession>A0AAX2AEM2</accession>
<dbReference type="RefSeq" id="WP_114843244.1">
    <property type="nucleotide sequence ID" value="NZ_CP031220.1"/>
</dbReference>
<organism evidence="1 2">
    <name type="scientific">Malaciobacter mytili LMG 24559</name>
    <dbReference type="NCBI Taxonomy" id="1032238"/>
    <lineage>
        <taxon>Bacteria</taxon>
        <taxon>Pseudomonadati</taxon>
        <taxon>Campylobacterota</taxon>
        <taxon>Epsilonproteobacteria</taxon>
        <taxon>Campylobacterales</taxon>
        <taxon>Arcobacteraceae</taxon>
        <taxon>Malaciobacter</taxon>
    </lineage>
</organism>
<evidence type="ECO:0000313" key="1">
    <source>
        <dbReference type="EMBL" id="RXK12867.1"/>
    </source>
</evidence>
<dbReference type="Proteomes" id="UP000290092">
    <property type="component" value="Unassembled WGS sequence"/>
</dbReference>
<protein>
    <submittedName>
        <fullName evidence="1">Uncharacterized protein</fullName>
    </submittedName>
</protein>
<gene>
    <name evidence="1" type="ORF">CP985_14210</name>
</gene>
<sequence>MNFKNEIDSLKELKESFIANWQKMLDEGYELGLVIEQNLYKDKLLTILYDTLNIREELIENHSDIFIDGLPKIENELDFSDTLDKIEKQFDTLIEEISNAHKINLKFVAINIFNKFQYSLILERNEKKPATEQTYAIEFLRVPKYGKNFENIPSCIEGARDRNNIYWSDFTFIDTNGNEYQTFEHINIHKMEDYNKVMEIKRSTKLKDSNDVLLAACVVTLWEEHRNTKSKYLYFFSKLYTPNDINTLRKNFFNKVNEEKINKNISLIETIWK</sequence>